<dbReference type="PANTHER" id="PTHR22851">
    <property type="entry name" value="U3 SMALL NUCLEOLAR RNA U3 SNORNA ASSOCIATED PROTEIN"/>
    <property type="match status" value="1"/>
</dbReference>
<evidence type="ECO:0000256" key="6">
    <source>
        <dbReference type="ARBA" id="ARBA00023242"/>
    </source>
</evidence>
<dbReference type="GO" id="GO:0032040">
    <property type="term" value="C:small-subunit processome"/>
    <property type="evidence" value="ECO:0007669"/>
    <property type="project" value="TreeGrafter"/>
</dbReference>
<proteinExistence type="inferred from homology"/>
<feature type="repeat" description="WD" evidence="9">
    <location>
        <begin position="279"/>
        <end position="310"/>
    </location>
</feature>
<dbReference type="GO" id="GO:0000462">
    <property type="term" value="P:maturation of SSU-rRNA from tricistronic rRNA transcript (SSU-rRNA, 5.8S rRNA, LSU-rRNA)"/>
    <property type="evidence" value="ECO:0007669"/>
    <property type="project" value="TreeGrafter"/>
</dbReference>
<evidence type="ECO:0000256" key="9">
    <source>
        <dbReference type="PROSITE-ProRule" id="PRU00221"/>
    </source>
</evidence>
<feature type="compositionally biased region" description="Basic and acidic residues" evidence="10">
    <location>
        <begin position="410"/>
        <end position="422"/>
    </location>
</feature>
<feature type="compositionally biased region" description="Basic residues" evidence="10">
    <location>
        <begin position="472"/>
        <end position="486"/>
    </location>
</feature>
<dbReference type="WBParaSite" id="PSAMB.scaffold74size85960.g1650.t1">
    <property type="protein sequence ID" value="PSAMB.scaffold74size85960.g1650.t1"/>
    <property type="gene ID" value="PSAMB.scaffold74size85960.g1650"/>
</dbReference>
<evidence type="ECO:0000259" key="11">
    <source>
        <dbReference type="Pfam" id="PF04158"/>
    </source>
</evidence>
<dbReference type="SMART" id="SM00320">
    <property type="entry name" value="WD40"/>
    <property type="match status" value="5"/>
</dbReference>
<dbReference type="InterPro" id="IPR036322">
    <property type="entry name" value="WD40_repeat_dom_sf"/>
</dbReference>
<dbReference type="Proteomes" id="UP000887566">
    <property type="component" value="Unplaced"/>
</dbReference>
<dbReference type="PROSITE" id="PS50294">
    <property type="entry name" value="WD_REPEATS_REGION"/>
    <property type="match status" value="2"/>
</dbReference>
<dbReference type="SUPFAM" id="SSF50978">
    <property type="entry name" value="WD40 repeat-like"/>
    <property type="match status" value="1"/>
</dbReference>
<evidence type="ECO:0000256" key="7">
    <source>
        <dbReference type="ARBA" id="ARBA00023274"/>
    </source>
</evidence>
<dbReference type="InterPro" id="IPR007287">
    <property type="entry name" value="Sof1"/>
</dbReference>
<dbReference type="PANTHER" id="PTHR22851:SF0">
    <property type="entry name" value="DDB1- AND CUL4-ASSOCIATED FACTOR 13"/>
    <property type="match status" value="1"/>
</dbReference>
<dbReference type="InterPro" id="IPR015943">
    <property type="entry name" value="WD40/YVTN_repeat-like_dom_sf"/>
</dbReference>
<feature type="region of interest" description="Disordered" evidence="10">
    <location>
        <begin position="461"/>
        <end position="501"/>
    </location>
</feature>
<dbReference type="InterPro" id="IPR051733">
    <property type="entry name" value="WD_repeat_DCAF13/WDSOF1"/>
</dbReference>
<evidence type="ECO:0000256" key="4">
    <source>
        <dbReference type="ARBA" id="ARBA00022574"/>
    </source>
</evidence>
<feature type="repeat" description="WD" evidence="9">
    <location>
        <begin position="322"/>
        <end position="363"/>
    </location>
</feature>
<keyword evidence="12" id="KW-1185">Reference proteome</keyword>
<dbReference type="InterPro" id="IPR019775">
    <property type="entry name" value="WD40_repeat_CS"/>
</dbReference>
<evidence type="ECO:0000256" key="3">
    <source>
        <dbReference type="ARBA" id="ARBA00021762"/>
    </source>
</evidence>
<accession>A0A914XDA5</accession>
<dbReference type="FunFam" id="2.130.10.10:FF:001900">
    <property type="entry name" value="DDB1- and CUL4-associated factor 13"/>
    <property type="match status" value="1"/>
</dbReference>
<feature type="domain" description="Sof1-like protein" evidence="11">
    <location>
        <begin position="356"/>
        <end position="441"/>
    </location>
</feature>
<evidence type="ECO:0000256" key="2">
    <source>
        <dbReference type="ARBA" id="ARBA00005649"/>
    </source>
</evidence>
<evidence type="ECO:0000256" key="5">
    <source>
        <dbReference type="ARBA" id="ARBA00022737"/>
    </source>
</evidence>
<dbReference type="Pfam" id="PF04158">
    <property type="entry name" value="Sof1"/>
    <property type="match status" value="1"/>
</dbReference>
<organism evidence="12 13">
    <name type="scientific">Plectus sambesii</name>
    <dbReference type="NCBI Taxonomy" id="2011161"/>
    <lineage>
        <taxon>Eukaryota</taxon>
        <taxon>Metazoa</taxon>
        <taxon>Ecdysozoa</taxon>
        <taxon>Nematoda</taxon>
        <taxon>Chromadorea</taxon>
        <taxon>Plectida</taxon>
        <taxon>Plectina</taxon>
        <taxon>Plectoidea</taxon>
        <taxon>Plectidae</taxon>
        <taxon>Plectus</taxon>
    </lineage>
</organism>
<protein>
    <recommendedName>
        <fullName evidence="3">DDB1- and CUL4-associated factor 13</fullName>
    </recommendedName>
    <alternativeName>
        <fullName evidence="8">WD repeat and SOF domain-containing protein 1</fullName>
    </alternativeName>
</protein>
<name>A0A914XDA5_9BILA</name>
<reference evidence="13" key="1">
    <citation type="submission" date="2022-11" db="UniProtKB">
        <authorList>
            <consortium name="WormBaseParasite"/>
        </authorList>
    </citation>
    <scope>IDENTIFICATION</scope>
</reference>
<feature type="region of interest" description="Disordered" evidence="10">
    <location>
        <begin position="516"/>
        <end position="556"/>
    </location>
</feature>
<feature type="region of interest" description="Disordered" evidence="10">
    <location>
        <begin position="588"/>
        <end position="615"/>
    </location>
</feature>
<keyword evidence="5" id="KW-0677">Repeat</keyword>
<dbReference type="FunFam" id="2.130.10.10:FF:000132">
    <property type="entry name" value="DDB1- and CUL4-associated factor 13"/>
    <property type="match status" value="1"/>
</dbReference>
<feature type="compositionally biased region" description="Basic and acidic residues" evidence="10">
    <location>
        <begin position="492"/>
        <end position="501"/>
    </location>
</feature>
<feature type="repeat" description="WD" evidence="9">
    <location>
        <begin position="62"/>
        <end position="104"/>
    </location>
</feature>
<dbReference type="AlphaFoldDB" id="A0A914XDA5"/>
<evidence type="ECO:0000313" key="12">
    <source>
        <dbReference type="Proteomes" id="UP000887566"/>
    </source>
</evidence>
<keyword evidence="6" id="KW-0539">Nucleus</keyword>
<keyword evidence="7" id="KW-0687">Ribonucleoprotein</keyword>
<comment type="subcellular location">
    <subcellularLocation>
        <location evidence="1">Nucleus</location>
        <location evidence="1">Nucleolus</location>
    </subcellularLocation>
</comment>
<comment type="similarity">
    <text evidence="2">Belongs to the WD repeat DCAF13/WDSOF1 family.</text>
</comment>
<dbReference type="PROSITE" id="PS00678">
    <property type="entry name" value="WD_REPEATS_1"/>
    <property type="match status" value="1"/>
</dbReference>
<dbReference type="PROSITE" id="PS50082">
    <property type="entry name" value="WD_REPEATS_2"/>
    <property type="match status" value="3"/>
</dbReference>
<evidence type="ECO:0000256" key="8">
    <source>
        <dbReference type="ARBA" id="ARBA00032239"/>
    </source>
</evidence>
<dbReference type="Gene3D" id="2.130.10.10">
    <property type="entry name" value="YVTN repeat-like/Quinoprotein amine dehydrogenase"/>
    <property type="match status" value="2"/>
</dbReference>
<feature type="region of interest" description="Disordered" evidence="10">
    <location>
        <begin position="407"/>
        <end position="427"/>
    </location>
</feature>
<evidence type="ECO:0000256" key="1">
    <source>
        <dbReference type="ARBA" id="ARBA00004604"/>
    </source>
</evidence>
<sequence>MKVKVLCRNPDDYLRETKHDIHKVPRNYSADQHPFQEAREYVRALNATKLERVFAKPFVASLDGHRDGVHRLAKHPLRLSTVISGSYDGEIRIWDLPSRKCLTTIPAHTGFVRGLCVDPESGTSLISVGDDCQIKQWRLPDPIGGNLDEPIHSIALKSQPHDVTHHWKKSQFATCGEGVDIWEHQRNSPIRTFDWGVDTVHTIRYNPIEPDILLAAASDRSLILYDSRGQSPLRKVTLKLRSNAVAWNPMEAYSFTVANEDYNLYTFDMRNLISPRNVHMDHTEAVMAVDYSPTGREFVTGSYDKSIRIFPCDRGHSREVYHTKRMQRVMTVMWSMDDKFVLSGSDEMNVRVWKGHASEKLGTLRPREERAMRYAEKLKEKFNEHPEVKRIVRHRHVPKHIYNAKKEHRTIRESQKRKEANRRAHSAPGTVPFVAERDKHVIGEDQDEDTVAPVGECCVPPLSPPVTESGAARRRPAGRGSHARRRPLNDGAVKRTDGRLDEGTAVALKSTAAATGWPAAPPAGRLATSGRTSASAAALCTPPPPPAFRSTRPDDRRRVDLVTRQGRSSVAAAAAIDSCRSVGAARPLSTDHRHSCSSSAAATPPLSLRRRRRRRRRPVCRHICRHCLALARSLTAAAAAAVLAGVRSVVAAANRTGGGPMKRGARAIGRVPSSRIVGRQWRGSGEIGCD</sequence>
<dbReference type="Pfam" id="PF00400">
    <property type="entry name" value="WD40"/>
    <property type="match status" value="4"/>
</dbReference>
<feature type="compositionally biased region" description="Low complexity" evidence="10">
    <location>
        <begin position="516"/>
        <end position="540"/>
    </location>
</feature>
<keyword evidence="4 9" id="KW-0853">WD repeat</keyword>
<evidence type="ECO:0000256" key="10">
    <source>
        <dbReference type="SAM" id="MobiDB-lite"/>
    </source>
</evidence>
<evidence type="ECO:0000313" key="13">
    <source>
        <dbReference type="WBParaSite" id="PSAMB.scaffold74size85960.g1650.t1"/>
    </source>
</evidence>
<dbReference type="InterPro" id="IPR001680">
    <property type="entry name" value="WD40_rpt"/>
</dbReference>